<dbReference type="EMBL" id="JAGMVJ010000029">
    <property type="protein sequence ID" value="KAH7069507.1"/>
    <property type="molecule type" value="Genomic_DNA"/>
</dbReference>
<gene>
    <name evidence="1" type="ORF">FB567DRAFT_225121</name>
</gene>
<dbReference type="OrthoDB" id="509124at2759"/>
<protein>
    <recommendedName>
        <fullName evidence="3">Coenzyme Q-binding protein COQ10 START domain-containing protein</fullName>
    </recommendedName>
</protein>
<reference evidence="1" key="1">
    <citation type="journal article" date="2021" name="Nat. Commun.">
        <title>Genetic determinants of endophytism in the Arabidopsis root mycobiome.</title>
        <authorList>
            <person name="Mesny F."/>
            <person name="Miyauchi S."/>
            <person name="Thiergart T."/>
            <person name="Pickel B."/>
            <person name="Atanasova L."/>
            <person name="Karlsson M."/>
            <person name="Huettel B."/>
            <person name="Barry K.W."/>
            <person name="Haridas S."/>
            <person name="Chen C."/>
            <person name="Bauer D."/>
            <person name="Andreopoulos W."/>
            <person name="Pangilinan J."/>
            <person name="LaButti K."/>
            <person name="Riley R."/>
            <person name="Lipzen A."/>
            <person name="Clum A."/>
            <person name="Drula E."/>
            <person name="Henrissat B."/>
            <person name="Kohler A."/>
            <person name="Grigoriev I.V."/>
            <person name="Martin F.M."/>
            <person name="Hacquard S."/>
        </authorList>
    </citation>
    <scope>NUCLEOTIDE SEQUENCE</scope>
    <source>
        <strain evidence="1">MPI-SDFR-AT-0120</strain>
    </source>
</reference>
<evidence type="ECO:0008006" key="3">
    <source>
        <dbReference type="Google" id="ProtNLM"/>
    </source>
</evidence>
<keyword evidence="2" id="KW-1185">Reference proteome</keyword>
<dbReference type="Gene3D" id="3.30.530.20">
    <property type="match status" value="1"/>
</dbReference>
<dbReference type="InterPro" id="IPR023393">
    <property type="entry name" value="START-like_dom_sf"/>
</dbReference>
<dbReference type="CDD" id="cd07822">
    <property type="entry name" value="SRPBCC_4"/>
    <property type="match status" value="1"/>
</dbReference>
<organism evidence="1 2">
    <name type="scientific">Paraphoma chrysanthemicola</name>
    <dbReference type="NCBI Taxonomy" id="798071"/>
    <lineage>
        <taxon>Eukaryota</taxon>
        <taxon>Fungi</taxon>
        <taxon>Dikarya</taxon>
        <taxon>Ascomycota</taxon>
        <taxon>Pezizomycotina</taxon>
        <taxon>Dothideomycetes</taxon>
        <taxon>Pleosporomycetidae</taxon>
        <taxon>Pleosporales</taxon>
        <taxon>Pleosporineae</taxon>
        <taxon>Phaeosphaeriaceae</taxon>
        <taxon>Paraphoma</taxon>
    </lineage>
</organism>
<dbReference type="AlphaFoldDB" id="A0A8K0QV37"/>
<proteinExistence type="predicted"/>
<dbReference type="SUPFAM" id="SSF55961">
    <property type="entry name" value="Bet v1-like"/>
    <property type="match status" value="1"/>
</dbReference>
<sequence>MSDQAPTWPPPSGVTSPTVPHNSQVFTLHASIPIHAPASFIFNILLDTSTYPEWCTFIPKVDVISHSNSTQDAHLKLGTKMIFHACMGAPGSRTRATSLVVTDISTPGSLSTYIPLDTLVSEPAYTSDQSTVYRVAWASDKTSAFDVGPTAERFHEVIVRGKEKCEVRTWECMGGKVAHVVKWMYQGTLQAKFLEWCRDLREFGERRWVEENDGQL</sequence>
<comment type="caution">
    <text evidence="1">The sequence shown here is derived from an EMBL/GenBank/DDBJ whole genome shotgun (WGS) entry which is preliminary data.</text>
</comment>
<accession>A0A8K0QV37</accession>
<evidence type="ECO:0000313" key="2">
    <source>
        <dbReference type="Proteomes" id="UP000813461"/>
    </source>
</evidence>
<evidence type="ECO:0000313" key="1">
    <source>
        <dbReference type="EMBL" id="KAH7069507.1"/>
    </source>
</evidence>
<dbReference type="Proteomes" id="UP000813461">
    <property type="component" value="Unassembled WGS sequence"/>
</dbReference>
<name>A0A8K0QV37_9PLEO</name>